<reference evidence="2" key="1">
    <citation type="submission" date="2018-02" db="EMBL/GenBank/DDBJ databases">
        <title>Genome sequencing of Solimonas sp. HR-BB.</title>
        <authorList>
            <person name="Lee Y."/>
            <person name="Jeon C.O."/>
        </authorList>
    </citation>
    <scope>NUCLEOTIDE SEQUENCE [LARGE SCALE GENOMIC DNA]</scope>
    <source>
        <strain evidence="2">HR-U</strain>
    </source>
</reference>
<dbReference type="InterPro" id="IPR011473">
    <property type="entry name" value="DUF1579"/>
</dbReference>
<evidence type="ECO:0000313" key="1">
    <source>
        <dbReference type="EMBL" id="PQA53386.1"/>
    </source>
</evidence>
<name>A0A2S7IEQ3_9BACT</name>
<accession>A0A2S7IEQ3</accession>
<protein>
    <recommendedName>
        <fullName evidence="3">DUF1579 domain-containing protein</fullName>
    </recommendedName>
</protein>
<sequence length="202" mass="22968">MKNASFIITFILLFIGYWAQSQTLTKVPANQQEAMTQLLNYSRPVPNHALLANLVGTWTFQDKTLPFVKGTVVRKSIFEGRSFEVAITGGQLQIPIADGKTKLSNYQGLEIEGYDNVKKSYVTTSINNHIGSNAAQQIGQYDPQTSVIIYEWESELVPGVRQKNRKVLHLLDPDHYSEEYYEQQNGHSKKTRELLYTKTIPK</sequence>
<evidence type="ECO:0008006" key="3">
    <source>
        <dbReference type="Google" id="ProtNLM"/>
    </source>
</evidence>
<dbReference type="RefSeq" id="WP_104715984.1">
    <property type="nucleotide sequence ID" value="NZ_PTRA01000009.1"/>
</dbReference>
<gene>
    <name evidence="1" type="ORF">C5O19_24375</name>
</gene>
<dbReference type="Proteomes" id="UP000239590">
    <property type="component" value="Unassembled WGS sequence"/>
</dbReference>
<organism evidence="1 2">
    <name type="scientific">Siphonobacter curvatus</name>
    <dbReference type="NCBI Taxonomy" id="2094562"/>
    <lineage>
        <taxon>Bacteria</taxon>
        <taxon>Pseudomonadati</taxon>
        <taxon>Bacteroidota</taxon>
        <taxon>Cytophagia</taxon>
        <taxon>Cytophagales</taxon>
        <taxon>Cytophagaceae</taxon>
        <taxon>Siphonobacter</taxon>
    </lineage>
</organism>
<dbReference type="AlphaFoldDB" id="A0A2S7IEQ3"/>
<dbReference type="OrthoDB" id="980859at2"/>
<dbReference type="EMBL" id="PTRA01000009">
    <property type="protein sequence ID" value="PQA53386.1"/>
    <property type="molecule type" value="Genomic_DNA"/>
</dbReference>
<evidence type="ECO:0000313" key="2">
    <source>
        <dbReference type="Proteomes" id="UP000239590"/>
    </source>
</evidence>
<proteinExistence type="predicted"/>
<comment type="caution">
    <text evidence="1">The sequence shown here is derived from an EMBL/GenBank/DDBJ whole genome shotgun (WGS) entry which is preliminary data.</text>
</comment>
<keyword evidence="2" id="KW-1185">Reference proteome</keyword>
<dbReference type="Pfam" id="PF07617">
    <property type="entry name" value="DUF1579"/>
    <property type="match status" value="1"/>
</dbReference>